<sequence>MCQINNISLSCVNCSKNSFHLYVKMSGQGSQRVRKSSPCSSKQGPLRATLPMSSLMRQGSNLRKSKSNSPTLSPTSSWKTRISPESVLSGQRSPGSLSYRGKSKTLNNRTGNGYNSGSSSGGGSSCVGVSSVGGSTGCIIRRTASLDTIYLKGQWPRDSLYMYCGHLLVDKATQTTEEWNNEQRKTHRYLDSCGNEDKLEKYIRHRLQRTTNKDGSTIGSGSAGGSGAGNASSGRERANNPVHGDHSVLSSTQISSLCGVSQVGATNSSPAASLGPMPQQHTK</sequence>
<evidence type="ECO:0000256" key="1">
    <source>
        <dbReference type="ARBA" id="ARBA00022553"/>
    </source>
</evidence>
<reference evidence="3" key="2">
    <citation type="submission" date="2017-10" db="EMBL/GenBank/DDBJ databases">
        <title>Ladona fulva Genome sequencing and assembly.</title>
        <authorList>
            <person name="Murali S."/>
            <person name="Richards S."/>
            <person name="Bandaranaike D."/>
            <person name="Bellair M."/>
            <person name="Blankenburg K."/>
            <person name="Chao H."/>
            <person name="Dinh H."/>
            <person name="Doddapaneni H."/>
            <person name="Dugan-Rocha S."/>
            <person name="Elkadiri S."/>
            <person name="Gnanaolivu R."/>
            <person name="Hernandez B."/>
            <person name="Skinner E."/>
            <person name="Javaid M."/>
            <person name="Lee S."/>
            <person name="Li M."/>
            <person name="Ming W."/>
            <person name="Munidasa M."/>
            <person name="Muniz J."/>
            <person name="Nguyen L."/>
            <person name="Hughes D."/>
            <person name="Osuji N."/>
            <person name="Pu L.-L."/>
            <person name="Puazo M."/>
            <person name="Qu C."/>
            <person name="Quiroz J."/>
            <person name="Raj R."/>
            <person name="Weissenberger G."/>
            <person name="Xin Y."/>
            <person name="Zou X."/>
            <person name="Han Y."/>
            <person name="Worley K."/>
            <person name="Muzny D."/>
            <person name="Gibbs R."/>
        </authorList>
    </citation>
    <scope>NUCLEOTIDE SEQUENCE</scope>
    <source>
        <strain evidence="3">Sampled in the wild</strain>
    </source>
</reference>
<dbReference type="PANTHER" id="PTHR14972">
    <property type="entry name" value="AGAP011572-PA"/>
    <property type="match status" value="1"/>
</dbReference>
<reference evidence="3" key="1">
    <citation type="submission" date="2013-04" db="EMBL/GenBank/DDBJ databases">
        <authorList>
            <person name="Qu J."/>
            <person name="Murali S.C."/>
            <person name="Bandaranaike D."/>
            <person name="Bellair M."/>
            <person name="Blankenburg K."/>
            <person name="Chao H."/>
            <person name="Dinh H."/>
            <person name="Doddapaneni H."/>
            <person name="Downs B."/>
            <person name="Dugan-Rocha S."/>
            <person name="Elkadiri S."/>
            <person name="Gnanaolivu R.D."/>
            <person name="Hernandez B."/>
            <person name="Javaid M."/>
            <person name="Jayaseelan J.C."/>
            <person name="Lee S."/>
            <person name="Li M."/>
            <person name="Ming W."/>
            <person name="Munidasa M."/>
            <person name="Muniz J."/>
            <person name="Nguyen L."/>
            <person name="Ongeri F."/>
            <person name="Osuji N."/>
            <person name="Pu L.-L."/>
            <person name="Puazo M."/>
            <person name="Qu C."/>
            <person name="Quiroz J."/>
            <person name="Raj R."/>
            <person name="Weissenberger G."/>
            <person name="Xin Y."/>
            <person name="Zou X."/>
            <person name="Han Y."/>
            <person name="Richards S."/>
            <person name="Worley K."/>
            <person name="Muzny D."/>
            <person name="Gibbs R."/>
        </authorList>
    </citation>
    <scope>NUCLEOTIDE SEQUENCE</scope>
    <source>
        <strain evidence="3">Sampled in the wild</strain>
    </source>
</reference>
<dbReference type="OrthoDB" id="10037581at2759"/>
<feature type="region of interest" description="Disordered" evidence="2">
    <location>
        <begin position="30"/>
        <end position="126"/>
    </location>
</feature>
<dbReference type="EMBL" id="KZ308349">
    <property type="protein sequence ID" value="KAG8227933.1"/>
    <property type="molecule type" value="Genomic_DNA"/>
</dbReference>
<evidence type="ECO:0000256" key="2">
    <source>
        <dbReference type="SAM" id="MobiDB-lite"/>
    </source>
</evidence>
<feature type="region of interest" description="Disordered" evidence="2">
    <location>
        <begin position="207"/>
        <end position="283"/>
    </location>
</feature>
<protein>
    <submittedName>
        <fullName evidence="3">Uncharacterized protein</fullName>
    </submittedName>
</protein>
<proteinExistence type="predicted"/>
<evidence type="ECO:0000313" key="3">
    <source>
        <dbReference type="EMBL" id="KAG8227933.1"/>
    </source>
</evidence>
<feature type="non-terminal residue" evidence="3">
    <location>
        <position position="1"/>
    </location>
</feature>
<dbReference type="PANTHER" id="PTHR14972:SF8">
    <property type="entry name" value="GLUCOCORTICOID-INDUCED TRANSCRIPT 1 PROTEIN-LIKE ISOFORM X1"/>
    <property type="match status" value="1"/>
</dbReference>
<dbReference type="AlphaFoldDB" id="A0A8K0K4T5"/>
<dbReference type="Pfam" id="PF15388">
    <property type="entry name" value="FAM117"/>
    <property type="match status" value="1"/>
</dbReference>
<dbReference type="Proteomes" id="UP000792457">
    <property type="component" value="Unassembled WGS sequence"/>
</dbReference>
<feature type="compositionally biased region" description="Polar residues" evidence="2">
    <location>
        <begin position="51"/>
        <end position="80"/>
    </location>
</feature>
<keyword evidence="4" id="KW-1185">Reference proteome</keyword>
<keyword evidence="1" id="KW-0597">Phosphoprotein</keyword>
<organism evidence="3 4">
    <name type="scientific">Ladona fulva</name>
    <name type="common">Scarce chaser dragonfly</name>
    <name type="synonym">Libellula fulva</name>
    <dbReference type="NCBI Taxonomy" id="123851"/>
    <lineage>
        <taxon>Eukaryota</taxon>
        <taxon>Metazoa</taxon>
        <taxon>Ecdysozoa</taxon>
        <taxon>Arthropoda</taxon>
        <taxon>Hexapoda</taxon>
        <taxon>Insecta</taxon>
        <taxon>Pterygota</taxon>
        <taxon>Palaeoptera</taxon>
        <taxon>Odonata</taxon>
        <taxon>Epiprocta</taxon>
        <taxon>Anisoptera</taxon>
        <taxon>Libelluloidea</taxon>
        <taxon>Libellulidae</taxon>
        <taxon>Ladona</taxon>
    </lineage>
</organism>
<accession>A0A8K0K4T5</accession>
<feature type="compositionally biased region" description="Polar residues" evidence="2">
    <location>
        <begin position="86"/>
        <end position="96"/>
    </location>
</feature>
<feature type="compositionally biased region" description="Polar residues" evidence="2">
    <location>
        <begin position="248"/>
        <end position="271"/>
    </location>
</feature>
<comment type="caution">
    <text evidence="3">The sequence shown here is derived from an EMBL/GenBank/DDBJ whole genome shotgun (WGS) entry which is preliminary data.</text>
</comment>
<gene>
    <name evidence="3" type="ORF">J437_LFUL008745</name>
</gene>
<feature type="compositionally biased region" description="Basic and acidic residues" evidence="2">
    <location>
        <begin position="234"/>
        <end position="246"/>
    </location>
</feature>
<dbReference type="InterPro" id="IPR026642">
    <property type="entry name" value="Glcci1/FAM117"/>
</dbReference>
<name>A0A8K0K4T5_LADFU</name>
<feature type="compositionally biased region" description="Polar residues" evidence="2">
    <location>
        <begin position="30"/>
        <end position="43"/>
    </location>
</feature>
<evidence type="ECO:0000313" key="4">
    <source>
        <dbReference type="Proteomes" id="UP000792457"/>
    </source>
</evidence>